<dbReference type="InterPro" id="IPR022398">
    <property type="entry name" value="Peptidase_S8_His-AS"/>
</dbReference>
<dbReference type="Gene3D" id="2.60.120.260">
    <property type="entry name" value="Galactose-binding domain-like"/>
    <property type="match status" value="1"/>
</dbReference>
<feature type="active site" description="Charge relay system" evidence="13 14">
    <location>
        <position position="415"/>
    </location>
</feature>
<keyword evidence="9 16" id="KW-1133">Transmembrane helix</keyword>
<comment type="caution">
    <text evidence="19">The sequence shown here is derived from an EMBL/GenBank/DDBJ whole genome shotgun (WGS) entry which is preliminary data.</text>
</comment>
<keyword evidence="7 14" id="KW-0720">Serine protease</keyword>
<dbReference type="InterPro" id="IPR000209">
    <property type="entry name" value="Peptidase_S8/S53_dom"/>
</dbReference>
<evidence type="ECO:0000256" key="1">
    <source>
        <dbReference type="ARBA" id="ARBA00004370"/>
    </source>
</evidence>
<keyword evidence="4 16" id="KW-0812">Transmembrane</keyword>
<dbReference type="AlphaFoldDB" id="A0A4Y7SDT6"/>
<dbReference type="CDD" id="cd04059">
    <property type="entry name" value="Peptidases_S8_Protein_convertases_Kexins_Furin-like"/>
    <property type="match status" value="1"/>
</dbReference>
<proteinExistence type="inferred from homology"/>
<evidence type="ECO:0000256" key="7">
    <source>
        <dbReference type="ARBA" id="ARBA00022825"/>
    </source>
</evidence>
<dbReference type="STRING" id="71717.A0A4Y7SDT6"/>
<dbReference type="EMBL" id="QPFP01000168">
    <property type="protein sequence ID" value="TEB19856.1"/>
    <property type="molecule type" value="Genomic_DNA"/>
</dbReference>
<accession>A0A4Y7SDT6</accession>
<feature type="chain" id="PRO_5021302764" description="P/Homo B domain-containing protein" evidence="17">
    <location>
        <begin position="23"/>
        <end position="922"/>
    </location>
</feature>
<evidence type="ECO:0000313" key="20">
    <source>
        <dbReference type="Proteomes" id="UP000298030"/>
    </source>
</evidence>
<evidence type="ECO:0000259" key="18">
    <source>
        <dbReference type="PROSITE" id="PS51829"/>
    </source>
</evidence>
<evidence type="ECO:0000256" key="14">
    <source>
        <dbReference type="PROSITE-ProRule" id="PRU01240"/>
    </source>
</evidence>
<keyword evidence="5 17" id="KW-0732">Signal</keyword>
<organism evidence="19 20">
    <name type="scientific">Coprinellus micaceus</name>
    <name type="common">Glistening ink-cap mushroom</name>
    <name type="synonym">Coprinus micaceus</name>
    <dbReference type="NCBI Taxonomy" id="71717"/>
    <lineage>
        <taxon>Eukaryota</taxon>
        <taxon>Fungi</taxon>
        <taxon>Dikarya</taxon>
        <taxon>Basidiomycota</taxon>
        <taxon>Agaricomycotina</taxon>
        <taxon>Agaricomycetes</taxon>
        <taxon>Agaricomycetidae</taxon>
        <taxon>Agaricales</taxon>
        <taxon>Agaricineae</taxon>
        <taxon>Psathyrellaceae</taxon>
        <taxon>Coprinellus</taxon>
    </lineage>
</organism>
<dbReference type="InterPro" id="IPR036852">
    <property type="entry name" value="Peptidase_S8/S53_dom_sf"/>
</dbReference>
<dbReference type="SUPFAM" id="SSF52743">
    <property type="entry name" value="Subtilisin-like"/>
    <property type="match status" value="1"/>
</dbReference>
<dbReference type="FunFam" id="3.40.50.200:FF:000005">
    <property type="entry name" value="Proprotein convertase subtilisin/kexin type 7"/>
    <property type="match status" value="1"/>
</dbReference>
<dbReference type="PROSITE" id="PS00137">
    <property type="entry name" value="SUBTILASE_HIS"/>
    <property type="match status" value="1"/>
</dbReference>
<keyword evidence="8" id="KW-0106">Calcium</keyword>
<evidence type="ECO:0000256" key="9">
    <source>
        <dbReference type="ARBA" id="ARBA00022989"/>
    </source>
</evidence>
<evidence type="ECO:0000256" key="8">
    <source>
        <dbReference type="ARBA" id="ARBA00022837"/>
    </source>
</evidence>
<comment type="similarity">
    <text evidence="2">Belongs to the peptidase S8 family. Furin subfamily.</text>
</comment>
<dbReference type="SUPFAM" id="SSF49785">
    <property type="entry name" value="Galactose-binding domain-like"/>
    <property type="match status" value="1"/>
</dbReference>
<dbReference type="GO" id="GO:0004252">
    <property type="term" value="F:serine-type endopeptidase activity"/>
    <property type="evidence" value="ECO:0007669"/>
    <property type="project" value="UniProtKB-UniRule"/>
</dbReference>
<feature type="signal peptide" evidence="17">
    <location>
        <begin position="1"/>
        <end position="22"/>
    </location>
</feature>
<dbReference type="Pfam" id="PF01483">
    <property type="entry name" value="P_proprotein"/>
    <property type="match status" value="1"/>
</dbReference>
<evidence type="ECO:0000256" key="15">
    <source>
        <dbReference type="SAM" id="MobiDB-lite"/>
    </source>
</evidence>
<dbReference type="InterPro" id="IPR034182">
    <property type="entry name" value="Kexin/furin"/>
</dbReference>
<keyword evidence="3 14" id="KW-0645">Protease</keyword>
<dbReference type="PANTHER" id="PTHR42884">
    <property type="entry name" value="PROPROTEIN CONVERTASE SUBTILISIN/KEXIN-RELATED"/>
    <property type="match status" value="1"/>
</dbReference>
<evidence type="ECO:0000256" key="17">
    <source>
        <dbReference type="SAM" id="SignalP"/>
    </source>
</evidence>
<evidence type="ECO:0000313" key="19">
    <source>
        <dbReference type="EMBL" id="TEB19856.1"/>
    </source>
</evidence>
<feature type="region of interest" description="Disordered" evidence="15">
    <location>
        <begin position="652"/>
        <end position="716"/>
    </location>
</feature>
<dbReference type="Proteomes" id="UP000298030">
    <property type="component" value="Unassembled WGS sequence"/>
</dbReference>
<evidence type="ECO:0000256" key="3">
    <source>
        <dbReference type="ARBA" id="ARBA00022670"/>
    </source>
</evidence>
<reference evidence="19 20" key="1">
    <citation type="journal article" date="2019" name="Nat. Ecol. Evol.">
        <title>Megaphylogeny resolves global patterns of mushroom evolution.</title>
        <authorList>
            <person name="Varga T."/>
            <person name="Krizsan K."/>
            <person name="Foldi C."/>
            <person name="Dima B."/>
            <person name="Sanchez-Garcia M."/>
            <person name="Sanchez-Ramirez S."/>
            <person name="Szollosi G.J."/>
            <person name="Szarkandi J.G."/>
            <person name="Papp V."/>
            <person name="Albert L."/>
            <person name="Andreopoulos W."/>
            <person name="Angelini C."/>
            <person name="Antonin V."/>
            <person name="Barry K.W."/>
            <person name="Bougher N.L."/>
            <person name="Buchanan P."/>
            <person name="Buyck B."/>
            <person name="Bense V."/>
            <person name="Catcheside P."/>
            <person name="Chovatia M."/>
            <person name="Cooper J."/>
            <person name="Damon W."/>
            <person name="Desjardin D."/>
            <person name="Finy P."/>
            <person name="Geml J."/>
            <person name="Haridas S."/>
            <person name="Hughes K."/>
            <person name="Justo A."/>
            <person name="Karasinski D."/>
            <person name="Kautmanova I."/>
            <person name="Kiss B."/>
            <person name="Kocsube S."/>
            <person name="Kotiranta H."/>
            <person name="LaButti K.M."/>
            <person name="Lechner B.E."/>
            <person name="Liimatainen K."/>
            <person name="Lipzen A."/>
            <person name="Lukacs Z."/>
            <person name="Mihaltcheva S."/>
            <person name="Morgado L.N."/>
            <person name="Niskanen T."/>
            <person name="Noordeloos M.E."/>
            <person name="Ohm R.A."/>
            <person name="Ortiz-Santana B."/>
            <person name="Ovrebo C."/>
            <person name="Racz N."/>
            <person name="Riley R."/>
            <person name="Savchenko A."/>
            <person name="Shiryaev A."/>
            <person name="Soop K."/>
            <person name="Spirin V."/>
            <person name="Szebenyi C."/>
            <person name="Tomsovsky M."/>
            <person name="Tulloss R.E."/>
            <person name="Uehling J."/>
            <person name="Grigoriev I.V."/>
            <person name="Vagvolgyi C."/>
            <person name="Papp T."/>
            <person name="Martin F.M."/>
            <person name="Miettinen O."/>
            <person name="Hibbett D.S."/>
            <person name="Nagy L.G."/>
        </authorList>
    </citation>
    <scope>NUCLEOTIDE SEQUENCE [LARGE SCALE GENOMIC DNA]</scope>
    <source>
        <strain evidence="19 20">FP101781</strain>
    </source>
</reference>
<feature type="region of interest" description="Disordered" evidence="15">
    <location>
        <begin position="875"/>
        <end position="922"/>
    </location>
</feature>
<dbReference type="PRINTS" id="PR00723">
    <property type="entry name" value="SUBTILISIN"/>
</dbReference>
<dbReference type="PROSITE" id="PS51892">
    <property type="entry name" value="SUBTILASE"/>
    <property type="match status" value="1"/>
</dbReference>
<keyword evidence="6 14" id="KW-0378">Hydrolase</keyword>
<evidence type="ECO:0000256" key="4">
    <source>
        <dbReference type="ARBA" id="ARBA00022692"/>
    </source>
</evidence>
<dbReference type="GO" id="GO:0007323">
    <property type="term" value="P:peptide pheromone maturation"/>
    <property type="evidence" value="ECO:0007669"/>
    <property type="project" value="UniProtKB-ARBA"/>
</dbReference>
<feature type="compositionally biased region" description="Basic and acidic residues" evidence="15">
    <location>
        <begin position="677"/>
        <end position="691"/>
    </location>
</feature>
<dbReference type="Pfam" id="PF00082">
    <property type="entry name" value="Peptidase_S8"/>
    <property type="match status" value="1"/>
</dbReference>
<dbReference type="InterPro" id="IPR023828">
    <property type="entry name" value="Peptidase_S8_Ser-AS"/>
</dbReference>
<dbReference type="FunFam" id="2.60.120.260:FF:000026">
    <property type="entry name" value="proprotein convertase subtilisin/kexin type 7"/>
    <property type="match status" value="1"/>
</dbReference>
<dbReference type="Gene3D" id="3.40.50.200">
    <property type="entry name" value="Peptidase S8/S53 domain"/>
    <property type="match status" value="1"/>
</dbReference>
<dbReference type="InterPro" id="IPR015500">
    <property type="entry name" value="Peptidase_S8_subtilisin-rel"/>
</dbReference>
<dbReference type="GO" id="GO:0016485">
    <property type="term" value="P:protein processing"/>
    <property type="evidence" value="ECO:0007669"/>
    <property type="project" value="TreeGrafter"/>
</dbReference>
<feature type="compositionally biased region" description="Pro residues" evidence="15">
    <location>
        <begin position="663"/>
        <end position="674"/>
    </location>
</feature>
<protein>
    <recommendedName>
        <fullName evidence="18">P/Homo B domain-containing protein</fullName>
    </recommendedName>
</protein>
<evidence type="ECO:0000256" key="16">
    <source>
        <dbReference type="SAM" id="Phobius"/>
    </source>
</evidence>
<keyword evidence="10 16" id="KW-0472">Membrane</keyword>
<dbReference type="PROSITE" id="PS00138">
    <property type="entry name" value="SUBTILASE_SER"/>
    <property type="match status" value="1"/>
</dbReference>
<dbReference type="GO" id="GO:0005802">
    <property type="term" value="C:trans-Golgi network"/>
    <property type="evidence" value="ECO:0007669"/>
    <property type="project" value="TreeGrafter"/>
</dbReference>
<evidence type="ECO:0000256" key="6">
    <source>
        <dbReference type="ARBA" id="ARBA00022801"/>
    </source>
</evidence>
<evidence type="ECO:0000256" key="2">
    <source>
        <dbReference type="ARBA" id="ARBA00005325"/>
    </source>
</evidence>
<sequence length="922" mass="100625">MRLLLWKLVALAAALSASQVQGTQHYPRRPAKREYDTHNYYVVEHNAAKGASISDVAGTLGVEVVEQLGELEDHWVVRTPKPSGGLEVRGLDPVLEAYGALRDVALTEGRLEARSEEEVEFSKRLYHSIAFLERQELEQREKRAPPPVRKPPSVAAVKKQYNIEDPYFPQQWHLANDDYPEHMMNVTGLWAEGITGKGVLSGLIDDGLDYTSEDLADNFDKKNSYDFNDHEPLPYPKKERDHHGTRCAGQIAGVKNKACGIGIAYESKVSGIRILSGRITTADEAIALNYGYQDVSLYSCSWGPRDDGTKMQGPSYIIRKAVLNGINKGRGGKGSVFVFAAGNGGHKGDQCNFDGYTNSIYSVTVAAIDYKGQHPRYSEACTANMVVGYTSGSGNHIVTTDRGKNECATTHGGTSAAAPNVAGVFALALSVRSDLTWRDMQYLCVETARQINPHDPDWSKTATGKYYSNKYGFGAIDGWAYVQAAKNWKLVKPQAWVETPTIQIQKGTMDEHKEFEGGEFIDVGGVTSTVKVTKEMLQEHNFETLEHVNIRVWIDHTRRGDVEVELTSPNGIRSVLAEYREHDEAKSGFPGWQFMSVKHWGENPIGEWKIRVSDQETEDQEGYFLGWNMILWGTSIDPKKAKLYEIDRHDDLLPPSRNGTITPPRPTIPPPAAPDAPDNHGNKPSETHTTLEGKPTADLPHDPTTPKPPPSTGWLSDLTNSKQNWLLGIVGIIILLNVAGAIYFCRKHFGLWGNDPNAYDHLPGGESVPMAAMDGSRTGGAPQTGRRLYDVVEEDENEGSALAPRAAGAATAGQRTGNAPGRSTGGLGFHSGFLDDDDPMTAAQTAGVAAGGRYRDDDAVAPRAVPSTAKVIPSAVPPAQVSAVPAPVVGKLLEDSSSEEEEEEEEGTTSEEGNVWEDAQAK</sequence>
<feature type="domain" description="P/Homo B" evidence="18">
    <location>
        <begin position="491"/>
        <end position="637"/>
    </location>
</feature>
<keyword evidence="12" id="KW-0325">Glycoprotein</keyword>
<feature type="active site" description="Charge relay system" evidence="13 14">
    <location>
        <position position="243"/>
    </location>
</feature>
<feature type="compositionally biased region" description="Low complexity" evidence="15">
    <location>
        <begin position="799"/>
        <end position="819"/>
    </location>
</feature>
<feature type="active site" description="Charge relay system" evidence="13 14">
    <location>
        <position position="205"/>
    </location>
</feature>
<feature type="region of interest" description="Disordered" evidence="15">
    <location>
        <begin position="793"/>
        <end position="826"/>
    </location>
</feature>
<keyword evidence="11" id="KW-0865">Zymogen</keyword>
<gene>
    <name evidence="19" type="ORF">FA13DRAFT_1820649</name>
</gene>
<evidence type="ECO:0000256" key="5">
    <source>
        <dbReference type="ARBA" id="ARBA00022729"/>
    </source>
</evidence>
<feature type="compositionally biased region" description="Acidic residues" evidence="15">
    <location>
        <begin position="896"/>
        <end position="909"/>
    </location>
</feature>
<feature type="transmembrane region" description="Helical" evidence="16">
    <location>
        <begin position="725"/>
        <end position="745"/>
    </location>
</feature>
<evidence type="ECO:0000256" key="12">
    <source>
        <dbReference type="ARBA" id="ARBA00023180"/>
    </source>
</evidence>
<dbReference type="InterPro" id="IPR002884">
    <property type="entry name" value="P_dom"/>
</dbReference>
<evidence type="ECO:0000256" key="13">
    <source>
        <dbReference type="PIRSR" id="PIRSR615500-1"/>
    </source>
</evidence>
<dbReference type="PANTHER" id="PTHR42884:SF14">
    <property type="entry name" value="NEUROENDOCRINE CONVERTASE 1"/>
    <property type="match status" value="1"/>
</dbReference>
<dbReference type="OrthoDB" id="300641at2759"/>
<dbReference type="InterPro" id="IPR008979">
    <property type="entry name" value="Galactose-bd-like_sf"/>
</dbReference>
<evidence type="ECO:0000256" key="11">
    <source>
        <dbReference type="ARBA" id="ARBA00023145"/>
    </source>
</evidence>
<comment type="subcellular location">
    <subcellularLocation>
        <location evidence="1">Membrane</location>
    </subcellularLocation>
</comment>
<feature type="compositionally biased region" description="Low complexity" evidence="15">
    <location>
        <begin position="875"/>
        <end position="889"/>
    </location>
</feature>
<dbReference type="PROSITE" id="PS51829">
    <property type="entry name" value="P_HOMO_B"/>
    <property type="match status" value="1"/>
</dbReference>
<name>A0A4Y7SDT6_COPMI</name>
<evidence type="ECO:0000256" key="10">
    <source>
        <dbReference type="ARBA" id="ARBA00023136"/>
    </source>
</evidence>
<keyword evidence="20" id="KW-1185">Reference proteome</keyword>
<dbReference type="GO" id="GO:0000139">
    <property type="term" value="C:Golgi membrane"/>
    <property type="evidence" value="ECO:0007669"/>
    <property type="project" value="TreeGrafter"/>
</dbReference>